<dbReference type="Gene3D" id="3.90.70.130">
    <property type="match status" value="1"/>
</dbReference>
<dbReference type="EMBL" id="CAKKNE010000004">
    <property type="protein sequence ID" value="CAH0375393.1"/>
    <property type="molecule type" value="Genomic_DNA"/>
</dbReference>
<dbReference type="Pfam" id="PF07910">
    <property type="entry name" value="Peptidase_C78"/>
    <property type="match status" value="1"/>
</dbReference>
<proteinExistence type="predicted"/>
<dbReference type="Proteomes" id="UP000789595">
    <property type="component" value="Unassembled WGS sequence"/>
</dbReference>
<protein>
    <recommendedName>
        <fullName evidence="3">UFSP1/2/DUB catalytic domain-containing protein</fullName>
    </recommendedName>
</protein>
<evidence type="ECO:0000313" key="4">
    <source>
        <dbReference type="EMBL" id="CAH0375393.1"/>
    </source>
</evidence>
<name>A0A8J2SS10_9STRA</name>
<keyword evidence="1" id="KW-0378">Hydrolase</keyword>
<sequence>MNTQVIDLTSEESSSTQRLTSFEASTEAAAVTPDTSGDAALAERLARKESARAKPNGDAPDTSGDADLAAKLAGSGPADTSGDADLAAKLSGSGPADTSDDAALAARLAGQADRTAGDAAYAARLAARDARTEGDAALARRLAARDARTEGDAALARRLAGADDAKRRRVEPAPVAALASIRRLLGADPADLARPDEAVRLYPQPDGWSCGYRCLQTLVFALRRAGAEYGTALASAGLAEPGGVASVSAVQAAVERGWTRGFDPTGAQQTRDRLRGRFPFVGSREWIGCCEACVALRSAGVRADVRGFDGRRDGLAARRLVTYLADYFKNVVGVGSDDVWGASCLPPALVCFGGHNRCVVGVSRDRLVLLDPKWREPRLQCMAPADLARHARQWECLVVRPGVATRPLPTEPGDPA</sequence>
<evidence type="ECO:0000313" key="5">
    <source>
        <dbReference type="Proteomes" id="UP000789595"/>
    </source>
</evidence>
<feature type="compositionally biased region" description="Polar residues" evidence="2">
    <location>
        <begin position="1"/>
        <end position="24"/>
    </location>
</feature>
<dbReference type="OrthoDB" id="288987at2759"/>
<gene>
    <name evidence="4" type="ORF">PECAL_4P27260</name>
</gene>
<accession>A0A8J2SS10</accession>
<dbReference type="GO" id="GO:0016787">
    <property type="term" value="F:hydrolase activity"/>
    <property type="evidence" value="ECO:0007669"/>
    <property type="project" value="UniProtKB-KW"/>
</dbReference>
<evidence type="ECO:0000259" key="3">
    <source>
        <dbReference type="Pfam" id="PF07910"/>
    </source>
</evidence>
<evidence type="ECO:0000256" key="1">
    <source>
        <dbReference type="ARBA" id="ARBA00022801"/>
    </source>
</evidence>
<comment type="caution">
    <text evidence="4">The sequence shown here is derived from an EMBL/GenBank/DDBJ whole genome shotgun (WGS) entry which is preliminary data.</text>
</comment>
<dbReference type="InterPro" id="IPR012462">
    <property type="entry name" value="UFSP1/2_DUB_cat"/>
</dbReference>
<feature type="region of interest" description="Disordered" evidence="2">
    <location>
        <begin position="1"/>
        <end position="100"/>
    </location>
</feature>
<dbReference type="AlphaFoldDB" id="A0A8J2SS10"/>
<keyword evidence="5" id="KW-1185">Reference proteome</keyword>
<evidence type="ECO:0000256" key="2">
    <source>
        <dbReference type="SAM" id="MobiDB-lite"/>
    </source>
</evidence>
<reference evidence="4" key="1">
    <citation type="submission" date="2021-11" db="EMBL/GenBank/DDBJ databases">
        <authorList>
            <consortium name="Genoscope - CEA"/>
            <person name="William W."/>
        </authorList>
    </citation>
    <scope>NUCLEOTIDE SEQUENCE</scope>
</reference>
<organism evidence="4 5">
    <name type="scientific">Pelagomonas calceolata</name>
    <dbReference type="NCBI Taxonomy" id="35677"/>
    <lineage>
        <taxon>Eukaryota</taxon>
        <taxon>Sar</taxon>
        <taxon>Stramenopiles</taxon>
        <taxon>Ochrophyta</taxon>
        <taxon>Pelagophyceae</taxon>
        <taxon>Pelagomonadales</taxon>
        <taxon>Pelagomonadaceae</taxon>
        <taxon>Pelagomonas</taxon>
    </lineage>
</organism>
<feature type="domain" description="UFSP1/2/DUB catalytic" evidence="3">
    <location>
        <begin position="206"/>
        <end position="376"/>
    </location>
</feature>